<dbReference type="InterPro" id="IPR050194">
    <property type="entry name" value="Glycosyltransferase_grp1"/>
</dbReference>
<dbReference type="AlphaFoldDB" id="A0A1G6NJN7"/>
<dbReference type="RefSeq" id="WP_091996967.1">
    <property type="nucleotide sequence ID" value="NZ_FMYQ01000009.1"/>
</dbReference>
<evidence type="ECO:0000259" key="1">
    <source>
        <dbReference type="Pfam" id="PF00534"/>
    </source>
</evidence>
<dbReference type="OrthoDB" id="509705at2"/>
<dbReference type="Pfam" id="PF00534">
    <property type="entry name" value="Glycos_transf_1"/>
    <property type="match status" value="1"/>
</dbReference>
<dbReference type="Gene3D" id="3.40.50.2000">
    <property type="entry name" value="Glycogen Phosphorylase B"/>
    <property type="match status" value="2"/>
</dbReference>
<dbReference type="InterPro" id="IPR001296">
    <property type="entry name" value="Glyco_trans_1"/>
</dbReference>
<keyword evidence="3" id="KW-0808">Transferase</keyword>
<reference evidence="4" key="1">
    <citation type="submission" date="2016-09" db="EMBL/GenBank/DDBJ databases">
        <authorList>
            <person name="Varghese N."/>
            <person name="Submissions S."/>
        </authorList>
    </citation>
    <scope>NUCLEOTIDE SEQUENCE [LARGE SCALE GENOMIC DNA]</scope>
    <source>
        <strain evidence="4">TNe-862</strain>
    </source>
</reference>
<dbReference type="SUPFAM" id="SSF53756">
    <property type="entry name" value="UDP-Glycosyltransferase/glycogen phosphorylase"/>
    <property type="match status" value="1"/>
</dbReference>
<name>A0A1G6NJN7_9BURK</name>
<keyword evidence="4" id="KW-1185">Reference proteome</keyword>
<dbReference type="GO" id="GO:0016757">
    <property type="term" value="F:glycosyltransferase activity"/>
    <property type="evidence" value="ECO:0007669"/>
    <property type="project" value="InterPro"/>
</dbReference>
<gene>
    <name evidence="3" type="ORF">SAMN05421548_10960</name>
</gene>
<feature type="domain" description="Glycosyltransferase subfamily 4-like N-terminal" evidence="2">
    <location>
        <begin position="56"/>
        <end position="234"/>
    </location>
</feature>
<dbReference type="Proteomes" id="UP000198908">
    <property type="component" value="Unassembled WGS sequence"/>
</dbReference>
<dbReference type="InterPro" id="IPR028098">
    <property type="entry name" value="Glyco_trans_4-like_N"/>
</dbReference>
<dbReference type="STRING" id="416944.SAMN05421548_10960"/>
<feature type="domain" description="Glycosyl transferase family 1" evidence="1">
    <location>
        <begin position="250"/>
        <end position="410"/>
    </location>
</feature>
<evidence type="ECO:0000259" key="2">
    <source>
        <dbReference type="Pfam" id="PF13579"/>
    </source>
</evidence>
<evidence type="ECO:0000313" key="4">
    <source>
        <dbReference type="Proteomes" id="UP000198908"/>
    </source>
</evidence>
<evidence type="ECO:0000313" key="3">
    <source>
        <dbReference type="EMBL" id="SDC67516.1"/>
    </source>
</evidence>
<sequence length="432" mass="48059">MVVLNWLSQPWWALNRLLTTRALKRRVRRPAGTTPYHPEPGSLLYVAASALPYHVSGYTTRTHEVIRALRSIGPDVHVMTRPGYPWDRRDRLADTDSAETAVGGVAYRHVKSPSNMRPVLQYALQAAQSVVQEAVRNRVSVIHAASNHVNALPALLAARQLGIPFQYEMRGLWELTRISRMPHYEKHHGFKQGLELEGLVASHADRLFVISEQLGRFARDRWDIAHGRMFLLPNCVEPEQFALLAPQVVEPNMIGYAGSLVGYEGLDTLVDAVAQLRARGAQPEVIIIGDGEARAALEEQVVRLGLSECIRFLGRMPPQIAQETLNRCAIVCIPRKPFKVCEIVPPIKLVEAMAMGKPVIVPDLPVFRDEMGARPAGWFFKAGDAADLANVIETALSDHTALTVLGGRAREYAITHRRWRDFVIKALPESAG</sequence>
<protein>
    <submittedName>
        <fullName evidence="3">Glycosyltransferase involved in cell wall bisynthesis</fullName>
    </submittedName>
</protein>
<dbReference type="EMBL" id="FMYQ01000009">
    <property type="protein sequence ID" value="SDC67516.1"/>
    <property type="molecule type" value="Genomic_DNA"/>
</dbReference>
<dbReference type="PANTHER" id="PTHR45947">
    <property type="entry name" value="SULFOQUINOVOSYL TRANSFERASE SQD2"/>
    <property type="match status" value="1"/>
</dbReference>
<accession>A0A1G6NJN7</accession>
<proteinExistence type="predicted"/>
<dbReference type="Pfam" id="PF13579">
    <property type="entry name" value="Glyco_trans_4_4"/>
    <property type="match status" value="1"/>
</dbReference>
<organism evidence="3 4">
    <name type="scientific">Paraburkholderia lycopersici</name>
    <dbReference type="NCBI Taxonomy" id="416944"/>
    <lineage>
        <taxon>Bacteria</taxon>
        <taxon>Pseudomonadati</taxon>
        <taxon>Pseudomonadota</taxon>
        <taxon>Betaproteobacteria</taxon>
        <taxon>Burkholderiales</taxon>
        <taxon>Burkholderiaceae</taxon>
        <taxon>Paraburkholderia</taxon>
    </lineage>
</organism>
<dbReference type="PANTHER" id="PTHR45947:SF3">
    <property type="entry name" value="SULFOQUINOVOSYL TRANSFERASE SQD2"/>
    <property type="match status" value="1"/>
</dbReference>